<dbReference type="AlphaFoldDB" id="A0AA45QR94"/>
<dbReference type="EMBL" id="CP070872">
    <property type="protein sequence ID" value="QSE76739.1"/>
    <property type="molecule type" value="Genomic_DNA"/>
</dbReference>
<accession>A0AA45QR94</accession>
<name>A0AA45QR94_9LACT</name>
<evidence type="ECO:0000313" key="2">
    <source>
        <dbReference type="Proteomes" id="UP000663608"/>
    </source>
</evidence>
<evidence type="ECO:0000313" key="1">
    <source>
        <dbReference type="EMBL" id="QSE76739.1"/>
    </source>
</evidence>
<keyword evidence="2" id="KW-1185">Reference proteome</keyword>
<dbReference type="KEGG" id="lti:JW886_00105"/>
<proteinExistence type="predicted"/>
<organism evidence="1 2">
    <name type="scientific">Lactococcus taiwanensis</name>
    <dbReference type="NCBI Taxonomy" id="1151742"/>
    <lineage>
        <taxon>Bacteria</taxon>
        <taxon>Bacillati</taxon>
        <taxon>Bacillota</taxon>
        <taxon>Bacilli</taxon>
        <taxon>Lactobacillales</taxon>
        <taxon>Streptococcaceae</taxon>
        <taxon>Lactococcus</taxon>
    </lineage>
</organism>
<sequence>MLEQNFKKMIDEAMSTGQATYQAWQVDFVDNELIIAHNGGNCARFIIQGWQKGELIYSGICTATERPILDEITLYMLGVEN</sequence>
<reference evidence="1 2" key="1">
    <citation type="submission" date="2021-02" db="EMBL/GenBank/DDBJ databases">
        <title>Complete genome sequence of Lactococcus lactis strain K_LL004.</title>
        <authorList>
            <person name="Kim H.B."/>
        </authorList>
    </citation>
    <scope>NUCLEOTIDE SEQUENCE [LARGE SCALE GENOMIC DNA]</scope>
    <source>
        <strain evidence="1 2">K_LL004</strain>
    </source>
</reference>
<dbReference type="Proteomes" id="UP000663608">
    <property type="component" value="Chromosome"/>
</dbReference>
<gene>
    <name evidence="1" type="ORF">JW886_00105</name>
</gene>
<protein>
    <submittedName>
        <fullName evidence="1">Uncharacterized protein</fullName>
    </submittedName>
</protein>
<dbReference type="RefSeq" id="WP_075525629.1">
    <property type="nucleotide sequence ID" value="NZ_BNDT01000005.1"/>
</dbReference>